<dbReference type="RefSeq" id="WP_377291143.1">
    <property type="nucleotide sequence ID" value="NZ_JBHSBM010000025.1"/>
</dbReference>
<evidence type="ECO:0000313" key="2">
    <source>
        <dbReference type="Proteomes" id="UP001595850"/>
    </source>
</evidence>
<name>A0ABV8IAZ8_9ACTN</name>
<dbReference type="Proteomes" id="UP001595850">
    <property type="component" value="Unassembled WGS sequence"/>
</dbReference>
<comment type="caution">
    <text evidence="1">The sequence shown here is derived from an EMBL/GenBank/DDBJ whole genome shotgun (WGS) entry which is preliminary data.</text>
</comment>
<dbReference type="EMBL" id="JBHSBM010000025">
    <property type="protein sequence ID" value="MFC4061192.1"/>
    <property type="molecule type" value="Genomic_DNA"/>
</dbReference>
<accession>A0ABV8IAZ8</accession>
<protein>
    <submittedName>
        <fullName evidence="1">Uncharacterized protein</fullName>
    </submittedName>
</protein>
<reference evidence="2" key="1">
    <citation type="journal article" date="2019" name="Int. J. Syst. Evol. Microbiol.">
        <title>The Global Catalogue of Microorganisms (GCM) 10K type strain sequencing project: providing services to taxonomists for standard genome sequencing and annotation.</title>
        <authorList>
            <consortium name="The Broad Institute Genomics Platform"/>
            <consortium name="The Broad Institute Genome Sequencing Center for Infectious Disease"/>
            <person name="Wu L."/>
            <person name="Ma J."/>
        </authorList>
    </citation>
    <scope>NUCLEOTIDE SEQUENCE [LARGE SCALE GENOMIC DNA]</scope>
    <source>
        <strain evidence="2">TBRC 4489</strain>
    </source>
</reference>
<sequence length="56" mass="6194">MATSVPMHGARGLGRTRPSYLALNRLIMERLTLADIFTEQEIHELGDAALRRSLGS</sequence>
<gene>
    <name evidence="1" type="ORF">ACFOWE_23070</name>
</gene>
<keyword evidence="2" id="KW-1185">Reference proteome</keyword>
<organism evidence="1 2">
    <name type="scientific">Planomonospora corallina</name>
    <dbReference type="NCBI Taxonomy" id="1806052"/>
    <lineage>
        <taxon>Bacteria</taxon>
        <taxon>Bacillati</taxon>
        <taxon>Actinomycetota</taxon>
        <taxon>Actinomycetes</taxon>
        <taxon>Streptosporangiales</taxon>
        <taxon>Streptosporangiaceae</taxon>
        <taxon>Planomonospora</taxon>
    </lineage>
</organism>
<proteinExistence type="predicted"/>
<evidence type="ECO:0000313" key="1">
    <source>
        <dbReference type="EMBL" id="MFC4061192.1"/>
    </source>
</evidence>